<dbReference type="Proteomes" id="UP000663848">
    <property type="component" value="Unassembled WGS sequence"/>
</dbReference>
<dbReference type="EMBL" id="CAJOBR010055336">
    <property type="protein sequence ID" value="CAF5060344.1"/>
    <property type="molecule type" value="Genomic_DNA"/>
</dbReference>
<protein>
    <submittedName>
        <fullName evidence="1">Uncharacterized protein</fullName>
    </submittedName>
</protein>
<reference evidence="1" key="1">
    <citation type="submission" date="2021-02" db="EMBL/GenBank/DDBJ databases">
        <authorList>
            <person name="Nowell W R."/>
        </authorList>
    </citation>
    <scope>NUCLEOTIDE SEQUENCE</scope>
</reference>
<gene>
    <name evidence="1" type="ORF">QYT958_LOCUS42615</name>
</gene>
<evidence type="ECO:0000313" key="2">
    <source>
        <dbReference type="Proteomes" id="UP000663848"/>
    </source>
</evidence>
<name>A0A822D3A1_9BILA</name>
<dbReference type="AlphaFoldDB" id="A0A822D3A1"/>
<sequence length="42" mass="4825">SRVQNFRNASQLNEPWQRSFADGMVRGGELARPSDILEYSNK</sequence>
<evidence type="ECO:0000313" key="1">
    <source>
        <dbReference type="EMBL" id="CAF5060344.1"/>
    </source>
</evidence>
<comment type="caution">
    <text evidence="1">The sequence shown here is derived from an EMBL/GenBank/DDBJ whole genome shotgun (WGS) entry which is preliminary data.</text>
</comment>
<feature type="non-terminal residue" evidence="1">
    <location>
        <position position="1"/>
    </location>
</feature>
<proteinExistence type="predicted"/>
<organism evidence="1 2">
    <name type="scientific">Rotaria socialis</name>
    <dbReference type="NCBI Taxonomy" id="392032"/>
    <lineage>
        <taxon>Eukaryota</taxon>
        <taxon>Metazoa</taxon>
        <taxon>Spiralia</taxon>
        <taxon>Gnathifera</taxon>
        <taxon>Rotifera</taxon>
        <taxon>Eurotatoria</taxon>
        <taxon>Bdelloidea</taxon>
        <taxon>Philodinida</taxon>
        <taxon>Philodinidae</taxon>
        <taxon>Rotaria</taxon>
    </lineage>
</organism>
<accession>A0A822D3A1</accession>